<dbReference type="InterPro" id="IPR001296">
    <property type="entry name" value="Glyco_trans_1"/>
</dbReference>
<keyword evidence="3" id="KW-0472">Membrane</keyword>
<evidence type="ECO:0000256" key="2">
    <source>
        <dbReference type="ARBA" id="ARBA00022679"/>
    </source>
</evidence>
<dbReference type="Proteomes" id="UP000181898">
    <property type="component" value="Chromosome"/>
</dbReference>
<dbReference type="STRING" id="1850252.LPB136_00070"/>
<keyword evidence="3" id="KW-0812">Transmembrane</keyword>
<dbReference type="Gene3D" id="3.40.50.2000">
    <property type="entry name" value="Glycogen Phosphorylase B"/>
    <property type="match status" value="1"/>
</dbReference>
<dbReference type="RefSeq" id="WP_072554182.1">
    <property type="nucleotide sequence ID" value="NZ_CP018155.1"/>
</dbReference>
<dbReference type="SUPFAM" id="SSF53756">
    <property type="entry name" value="UDP-Glycosyltransferase/glycogen phosphorylase"/>
    <property type="match status" value="1"/>
</dbReference>
<keyword evidence="2" id="KW-0808">Transferase</keyword>
<evidence type="ECO:0000313" key="7">
    <source>
        <dbReference type="Proteomes" id="UP000181898"/>
    </source>
</evidence>
<evidence type="ECO:0000256" key="1">
    <source>
        <dbReference type="ARBA" id="ARBA00022676"/>
    </source>
</evidence>
<dbReference type="AlphaFoldDB" id="A0A1L3JMI6"/>
<dbReference type="EMBL" id="CP018155">
    <property type="protein sequence ID" value="APG63860.1"/>
    <property type="molecule type" value="Genomic_DNA"/>
</dbReference>
<name>A0A1L3JMI6_9FLAO</name>
<dbReference type="KEGG" id="ten:LPB136_00070"/>
<proteinExistence type="predicted"/>
<evidence type="ECO:0000256" key="3">
    <source>
        <dbReference type="SAM" id="Phobius"/>
    </source>
</evidence>
<dbReference type="EMBL" id="CP018155">
    <property type="protein sequence ID" value="APG66299.1"/>
    <property type="molecule type" value="Genomic_DNA"/>
</dbReference>
<evidence type="ECO:0000259" key="4">
    <source>
        <dbReference type="Pfam" id="PF00534"/>
    </source>
</evidence>
<protein>
    <recommendedName>
        <fullName evidence="4">Glycosyl transferase family 1 domain-containing protein</fullName>
    </recommendedName>
</protein>
<dbReference type="Pfam" id="PF00534">
    <property type="entry name" value="Glycos_transf_1"/>
    <property type="match status" value="1"/>
</dbReference>
<feature type="transmembrane region" description="Helical" evidence="3">
    <location>
        <begin position="56"/>
        <end position="78"/>
    </location>
</feature>
<reference evidence="6 7" key="1">
    <citation type="submission" date="2016-11" db="EMBL/GenBank/DDBJ databases">
        <title>Tenacibaculum sp. LPB0136, isolated from marine environment.</title>
        <authorList>
            <person name="Kim E."/>
            <person name="Yi H."/>
        </authorList>
    </citation>
    <scope>NUCLEOTIDE SEQUENCE [LARGE SCALE GENOMIC DNA]</scope>
    <source>
        <strain evidence="6 7">LPB0136</strain>
    </source>
</reference>
<accession>A0A1L3JMI6</accession>
<evidence type="ECO:0000313" key="5">
    <source>
        <dbReference type="EMBL" id="APG63860.1"/>
    </source>
</evidence>
<keyword evidence="1" id="KW-0328">Glycosyltransferase</keyword>
<evidence type="ECO:0000313" key="6">
    <source>
        <dbReference type="EMBL" id="APG66299.1"/>
    </source>
</evidence>
<keyword evidence="3" id="KW-1133">Transmembrane helix</keyword>
<organism evidence="6 7">
    <name type="scientific">Tenacibaculum todarodis</name>
    <dbReference type="NCBI Taxonomy" id="1850252"/>
    <lineage>
        <taxon>Bacteria</taxon>
        <taxon>Pseudomonadati</taxon>
        <taxon>Bacteroidota</taxon>
        <taxon>Flavobacteriia</taxon>
        <taxon>Flavobacteriales</taxon>
        <taxon>Flavobacteriaceae</taxon>
        <taxon>Tenacibaculum</taxon>
    </lineage>
</organism>
<dbReference type="GO" id="GO:0016757">
    <property type="term" value="F:glycosyltransferase activity"/>
    <property type="evidence" value="ECO:0007669"/>
    <property type="project" value="UniProtKB-KW"/>
</dbReference>
<keyword evidence="7" id="KW-1185">Reference proteome</keyword>
<dbReference type="OrthoDB" id="9813214at2"/>
<dbReference type="PANTHER" id="PTHR12526">
    <property type="entry name" value="GLYCOSYLTRANSFERASE"/>
    <property type="match status" value="1"/>
</dbReference>
<dbReference type="KEGG" id="ten:LPB136_13360"/>
<gene>
    <name evidence="5" type="ORF">LPB136_00070</name>
    <name evidence="6" type="ORF">LPB136_13360</name>
</gene>
<dbReference type="PANTHER" id="PTHR12526:SF629">
    <property type="entry name" value="TEICHURONIC ACID BIOSYNTHESIS GLYCOSYLTRANSFERASE TUAH-RELATED"/>
    <property type="match status" value="1"/>
</dbReference>
<sequence length="360" mass="41948">MKRIIVSVTNDLSTDQRVDKVCNTLHNNNFNVLLIGRKLPNSFKLDRKYNTKRINLLFNTGFLFYAEYNFRIFFLLLFSKKDILLSNDLDTLLANFLVGKIQRKKLVYDSHELFTESPELINKPFVKYVWLKLENLILPKLENCYTVCKSIADFYNKKHKTNFKVVRNLPVKKTIKKGKISFSTKTKKIIIYQGSLNIGRGLELMINVMKHLNNHIFIIIGSGDVYEDLKNKTTKENLNDKVKFLGKLTPKELHKITPLADLGISLEENLGLNYRYALPNKIFDYIQAEVPVLVSNLPEMKRVIIDYKVGEIINDRAPKKLANQIKKILERDFSSELKKAKEKLVWEKEEPKLLSVFENC</sequence>
<feature type="domain" description="Glycosyl transferase family 1" evidence="4">
    <location>
        <begin position="181"/>
        <end position="335"/>
    </location>
</feature>